<dbReference type="EMBL" id="NBSH01000009">
    <property type="protein sequence ID" value="ORX36158.1"/>
    <property type="molecule type" value="Genomic_DNA"/>
</dbReference>
<dbReference type="AlphaFoldDB" id="A0A1Y1UDM0"/>
<dbReference type="SUPFAM" id="SSF57845">
    <property type="entry name" value="B-box zinc-binding domain"/>
    <property type="match status" value="1"/>
</dbReference>
<dbReference type="RefSeq" id="XP_021870287.1">
    <property type="nucleotide sequence ID" value="XM_022016326.1"/>
</dbReference>
<feature type="compositionally biased region" description="Basic and acidic residues" evidence="1">
    <location>
        <begin position="81"/>
        <end position="91"/>
    </location>
</feature>
<evidence type="ECO:0000313" key="3">
    <source>
        <dbReference type="Proteomes" id="UP000193218"/>
    </source>
</evidence>
<proteinExistence type="predicted"/>
<sequence>MDEDALLRRFNALRAPSHVLLDIEGTGGERSAGEHDAETIAAAAAAAEREDRWLEDIADGKPAIAQKRGGDLPSSLLSGSEDDHRELERRVRALTGRRRQSSDHMSDHADEEVEAYLANLASTDPPEGDFSDPLADRGSSSATKSVLARDARRALDAASAVLPRDGQAGEEEVANDDGETEEEILARALAEAALEKDQLPSDDPHETISNTSFAFPSLPSHIPVDEDPEPGPEVNIDDDTRKRMDLLLGLSGPAQKPGQASLPAVPKRAPGQGWNLPGYNDARDDDLESWCCICNKDAELVCLGCDSDLYCAACWTDGHAFEKHRTKKFTWNRKAMGV</sequence>
<dbReference type="Proteomes" id="UP000193218">
    <property type="component" value="Unassembled WGS sequence"/>
</dbReference>
<dbReference type="GeneID" id="33558135"/>
<name>A0A1Y1UDM0_9TREE</name>
<keyword evidence="3" id="KW-1185">Reference proteome</keyword>
<dbReference type="PANTHER" id="PTHR46603:SF1">
    <property type="entry name" value="ABSCISSION_NOCUT CHECKPOINT REGULATOR"/>
    <property type="match status" value="1"/>
</dbReference>
<feature type="region of interest" description="Disordered" evidence="1">
    <location>
        <begin position="61"/>
        <end position="182"/>
    </location>
</feature>
<dbReference type="InterPro" id="IPR044553">
    <property type="entry name" value="Bbox1_ANCHR"/>
</dbReference>
<reference evidence="2 3" key="1">
    <citation type="submission" date="2017-03" db="EMBL/GenBank/DDBJ databases">
        <title>Widespread Adenine N6-methylation of Active Genes in Fungi.</title>
        <authorList>
            <consortium name="DOE Joint Genome Institute"/>
            <person name="Mondo S.J."/>
            <person name="Dannebaum R.O."/>
            <person name="Kuo R.C."/>
            <person name="Louie K.B."/>
            <person name="Bewick A.J."/>
            <person name="Labutti K."/>
            <person name="Haridas S."/>
            <person name="Kuo A."/>
            <person name="Salamov A."/>
            <person name="Ahrendt S.R."/>
            <person name="Lau R."/>
            <person name="Bowen B.P."/>
            <person name="Lipzen A."/>
            <person name="Sullivan W."/>
            <person name="Andreopoulos W.B."/>
            <person name="Clum A."/>
            <person name="Lindquist E."/>
            <person name="Daum C."/>
            <person name="Northen T.R."/>
            <person name="Ramamoorthy G."/>
            <person name="Schmitz R.J."/>
            <person name="Gryganskyi A."/>
            <person name="Culley D."/>
            <person name="Magnuson J."/>
            <person name="James T.Y."/>
            <person name="O'Malley M.A."/>
            <person name="Stajich J.E."/>
            <person name="Spatafora J.W."/>
            <person name="Visel A."/>
            <person name="Grigoriev I.V."/>
        </authorList>
    </citation>
    <scope>NUCLEOTIDE SEQUENCE [LARGE SCALE GENOMIC DNA]</scope>
    <source>
        <strain evidence="2 3">NRRL Y-17943</strain>
    </source>
</reference>
<evidence type="ECO:0000256" key="1">
    <source>
        <dbReference type="SAM" id="MobiDB-lite"/>
    </source>
</evidence>
<dbReference type="PANTHER" id="PTHR46603">
    <property type="entry name" value="ABSCISSION/NOCUT CHECKPOINT REGULATOR"/>
    <property type="match status" value="1"/>
</dbReference>
<organism evidence="2 3">
    <name type="scientific">Kockovaella imperatae</name>
    <dbReference type="NCBI Taxonomy" id="4999"/>
    <lineage>
        <taxon>Eukaryota</taxon>
        <taxon>Fungi</taxon>
        <taxon>Dikarya</taxon>
        <taxon>Basidiomycota</taxon>
        <taxon>Agaricomycotina</taxon>
        <taxon>Tremellomycetes</taxon>
        <taxon>Tremellales</taxon>
        <taxon>Cuniculitremaceae</taxon>
        <taxon>Kockovaella</taxon>
    </lineage>
</organism>
<comment type="caution">
    <text evidence="2">The sequence shown here is derived from an EMBL/GenBank/DDBJ whole genome shotgun (WGS) entry which is preliminary data.</text>
</comment>
<gene>
    <name evidence="2" type="ORF">BD324DRAFT_630410</name>
</gene>
<protein>
    <submittedName>
        <fullName evidence="2">Uncharacterized protein</fullName>
    </submittedName>
</protein>
<dbReference type="InParanoid" id="A0A1Y1UDM0"/>
<dbReference type="STRING" id="4999.A0A1Y1UDM0"/>
<feature type="compositionally biased region" description="Acidic residues" evidence="1">
    <location>
        <begin position="168"/>
        <end position="182"/>
    </location>
</feature>
<dbReference type="OrthoDB" id="5407799at2759"/>
<dbReference type="Pfam" id="PF22586">
    <property type="entry name" value="ANCHR-like_BBOX"/>
    <property type="match status" value="1"/>
</dbReference>
<evidence type="ECO:0000313" key="2">
    <source>
        <dbReference type="EMBL" id="ORX36158.1"/>
    </source>
</evidence>
<accession>A0A1Y1UDM0</accession>
<dbReference type="CDD" id="cd19817">
    <property type="entry name" value="Bbox1_ANCHR-like"/>
    <property type="match status" value="1"/>
</dbReference>